<feature type="transmembrane region" description="Helical" evidence="9">
    <location>
        <begin position="39"/>
        <end position="58"/>
    </location>
</feature>
<evidence type="ECO:0000313" key="12">
    <source>
        <dbReference type="Proteomes" id="UP000078224"/>
    </source>
</evidence>
<feature type="transmembrane region" description="Helical" evidence="9">
    <location>
        <begin position="6"/>
        <end position="27"/>
    </location>
</feature>
<proteinExistence type="inferred from homology"/>
<protein>
    <submittedName>
        <fullName evidence="11">NhaC family Na+/H+ antiporter</fullName>
    </submittedName>
</protein>
<comment type="similarity">
    <text evidence="8">Belongs to the NhaC Na(+)/H(+) (TC 2.A.35) antiporter family.</text>
</comment>
<name>A0A1B7JW01_9GAMM</name>
<dbReference type="Proteomes" id="UP000078224">
    <property type="component" value="Unassembled WGS sequence"/>
</dbReference>
<dbReference type="AlphaFoldDB" id="A0A1B7JW01"/>
<evidence type="ECO:0000256" key="1">
    <source>
        <dbReference type="ARBA" id="ARBA00004651"/>
    </source>
</evidence>
<dbReference type="PATRIC" id="fig|1354272.4.peg.1724"/>
<dbReference type="NCBIfam" id="TIGR00931">
    <property type="entry name" value="antiport_nhaC"/>
    <property type="match status" value="1"/>
</dbReference>
<comment type="caution">
    <text evidence="11">The sequence shown here is derived from an EMBL/GenBank/DDBJ whole genome shotgun (WGS) entry which is preliminary data.</text>
</comment>
<comment type="subcellular location">
    <subcellularLocation>
        <location evidence="1">Cell membrane</location>
        <topology evidence="1">Multi-pass membrane protein</topology>
    </subcellularLocation>
</comment>
<evidence type="ECO:0000256" key="5">
    <source>
        <dbReference type="ARBA" id="ARBA00022692"/>
    </source>
</evidence>
<evidence type="ECO:0000313" key="11">
    <source>
        <dbReference type="EMBL" id="OAT52080.1"/>
    </source>
</evidence>
<reference evidence="11 12" key="1">
    <citation type="submission" date="2016-04" db="EMBL/GenBank/DDBJ databases">
        <title>ATOL: Assembling a taxonomically balanced genome-scale reconstruction of the evolutionary history of the Enterobacteriaceae.</title>
        <authorList>
            <person name="Plunkett G.III."/>
            <person name="Neeno-Eckwall E.C."/>
            <person name="Glasner J.D."/>
            <person name="Perna N.T."/>
        </authorList>
    </citation>
    <scope>NUCLEOTIDE SEQUENCE [LARGE SCALE GENOMIC DNA]</scope>
    <source>
        <strain evidence="11 12">ATCC 35613</strain>
    </source>
</reference>
<keyword evidence="4" id="KW-1003">Cell membrane</keyword>
<keyword evidence="7 9" id="KW-0472">Membrane</keyword>
<feature type="transmembrane region" description="Helical" evidence="9">
    <location>
        <begin position="287"/>
        <end position="312"/>
    </location>
</feature>
<keyword evidence="3" id="KW-0050">Antiport</keyword>
<feature type="transmembrane region" description="Helical" evidence="9">
    <location>
        <begin position="188"/>
        <end position="206"/>
    </location>
</feature>
<evidence type="ECO:0000256" key="6">
    <source>
        <dbReference type="ARBA" id="ARBA00022989"/>
    </source>
</evidence>
<keyword evidence="5 9" id="KW-0812">Transmembrane</keyword>
<dbReference type="Pfam" id="PF03553">
    <property type="entry name" value="Na_H_antiporter"/>
    <property type="match status" value="1"/>
</dbReference>
<dbReference type="InterPro" id="IPR052180">
    <property type="entry name" value="NhaC_Na-H+_Antiporter"/>
</dbReference>
<feature type="transmembrane region" description="Helical" evidence="9">
    <location>
        <begin position="248"/>
        <end position="275"/>
    </location>
</feature>
<evidence type="ECO:0000256" key="9">
    <source>
        <dbReference type="SAM" id="Phobius"/>
    </source>
</evidence>
<evidence type="ECO:0000256" key="4">
    <source>
        <dbReference type="ARBA" id="ARBA00022475"/>
    </source>
</evidence>
<feature type="transmembrane region" description="Helical" evidence="9">
    <location>
        <begin position="121"/>
        <end position="141"/>
    </location>
</feature>
<dbReference type="GO" id="GO:0015297">
    <property type="term" value="F:antiporter activity"/>
    <property type="evidence" value="ECO:0007669"/>
    <property type="project" value="UniProtKB-KW"/>
</dbReference>
<evidence type="ECO:0000259" key="10">
    <source>
        <dbReference type="Pfam" id="PF03553"/>
    </source>
</evidence>
<dbReference type="GO" id="GO:0005886">
    <property type="term" value="C:plasma membrane"/>
    <property type="evidence" value="ECO:0007669"/>
    <property type="project" value="UniProtKB-SubCell"/>
</dbReference>
<gene>
    <name evidence="11" type="ORF">M998_1695</name>
</gene>
<sequence length="420" mass="44516">MPALLILISVGLLIGTWMIGGTIPLMISYGLKMISPTMLYVTALLVTSLVSVCTGTSWGSAGTIGVAFMGVAVGMDANLAATAGAVVAGAYFGDKLSPLSGDTNLAAMAAQVDLYQHIWHLLYTTLPSLIITAIVMTVYGMNGDLAAQGVPEKVTLITNALENVYNFNLILLIPVIVILYGSITKKPTIPIMLASAAIAMANAYFIQNFGLHDIVKSAVDGFNVSMIQNKEVPDLLSNLLNRGGMNSMMSTLLICFCALSFAGTLSLSGALEVIVHALLKMVHSTGSMIVATIVCGLTMIGVTCNGQISILIPIEMLRGAYIERGLHPKTLARTVEDSATIFEPILPWTAAGAYMAGTLGVATLSYLPWAVLCWSGIFFAMLWGFTGIGIARLTPEEQEEMTAELEAHSESHSELQLETK</sequence>
<dbReference type="PANTHER" id="PTHR33451:SF3">
    <property type="entry name" value="MALATE-2H(+)_NA(+)-LACTATE ANTIPORTER"/>
    <property type="match status" value="1"/>
</dbReference>
<evidence type="ECO:0000256" key="3">
    <source>
        <dbReference type="ARBA" id="ARBA00022449"/>
    </source>
</evidence>
<organism evidence="11 12">
    <name type="scientific">Providencia heimbachae ATCC 35613</name>
    <dbReference type="NCBI Taxonomy" id="1354272"/>
    <lineage>
        <taxon>Bacteria</taxon>
        <taxon>Pseudomonadati</taxon>
        <taxon>Pseudomonadota</taxon>
        <taxon>Gammaproteobacteria</taxon>
        <taxon>Enterobacterales</taxon>
        <taxon>Morganellaceae</taxon>
        <taxon>Providencia</taxon>
    </lineage>
</organism>
<keyword evidence="2" id="KW-0813">Transport</keyword>
<evidence type="ECO:0000256" key="8">
    <source>
        <dbReference type="ARBA" id="ARBA00038435"/>
    </source>
</evidence>
<accession>A0A1B7JW01</accession>
<evidence type="ECO:0000256" key="2">
    <source>
        <dbReference type="ARBA" id="ARBA00022448"/>
    </source>
</evidence>
<dbReference type="EMBL" id="LXEW01000025">
    <property type="protein sequence ID" value="OAT52080.1"/>
    <property type="molecule type" value="Genomic_DNA"/>
</dbReference>
<feature type="transmembrane region" description="Helical" evidence="9">
    <location>
        <begin position="64"/>
        <end position="92"/>
    </location>
</feature>
<feature type="domain" description="Na+/H+ antiporter NhaC-like C-terminal" evidence="10">
    <location>
        <begin position="89"/>
        <end position="388"/>
    </location>
</feature>
<dbReference type="InterPro" id="IPR018461">
    <property type="entry name" value="Na/H_Antiport_NhaC-like_C"/>
</dbReference>
<evidence type="ECO:0000256" key="7">
    <source>
        <dbReference type="ARBA" id="ARBA00023136"/>
    </source>
</evidence>
<dbReference type="InterPro" id="IPR004770">
    <property type="entry name" value="Na/H_antiport_NhaC"/>
</dbReference>
<dbReference type="PANTHER" id="PTHR33451">
    <property type="entry name" value="MALATE-2H(+)/NA(+)-LACTATE ANTIPORTER"/>
    <property type="match status" value="1"/>
</dbReference>
<keyword evidence="6 9" id="KW-1133">Transmembrane helix</keyword>
<keyword evidence="12" id="KW-1185">Reference proteome</keyword>
<feature type="transmembrane region" description="Helical" evidence="9">
    <location>
        <begin position="366"/>
        <end position="391"/>
    </location>
</feature>
<feature type="transmembrane region" description="Helical" evidence="9">
    <location>
        <begin position="164"/>
        <end position="181"/>
    </location>
</feature>